<accession>A0A397AD57</accession>
<evidence type="ECO:0000256" key="5">
    <source>
        <dbReference type="ARBA" id="ARBA00048649"/>
    </source>
</evidence>
<dbReference type="InterPro" id="IPR009050">
    <property type="entry name" value="Globin-like_sf"/>
</dbReference>
<evidence type="ECO:0000313" key="10">
    <source>
        <dbReference type="EMBL" id="RHY05552.1"/>
    </source>
</evidence>
<dbReference type="Gene3D" id="3.40.50.80">
    <property type="entry name" value="Nucleotide-binding domain of ferredoxin-NADP reductase (FNR) module"/>
    <property type="match status" value="1"/>
</dbReference>
<gene>
    <name evidence="10" type="ORF">DYB36_012844</name>
</gene>
<dbReference type="PANTHER" id="PTHR43396">
    <property type="entry name" value="FLAVOHEMOPROTEIN"/>
    <property type="match status" value="1"/>
</dbReference>
<dbReference type="Pfam" id="PF00042">
    <property type="entry name" value="Globin"/>
    <property type="match status" value="1"/>
</dbReference>
<evidence type="ECO:0000256" key="7">
    <source>
        <dbReference type="RuleBase" id="RU000356"/>
    </source>
</evidence>
<dbReference type="AlphaFoldDB" id="A0A397AD57"/>
<dbReference type="PROSITE" id="PS51384">
    <property type="entry name" value="FAD_FR"/>
    <property type="match status" value="1"/>
</dbReference>
<evidence type="ECO:0000313" key="11">
    <source>
        <dbReference type="Proteomes" id="UP000265427"/>
    </source>
</evidence>
<dbReference type="GO" id="GO:0008941">
    <property type="term" value="F:nitric oxide dioxygenase NAD(P)H activity"/>
    <property type="evidence" value="ECO:0007669"/>
    <property type="project" value="UniProtKB-EC"/>
</dbReference>
<name>A0A397AD57_APHAT</name>
<dbReference type="GO" id="GO:0071500">
    <property type="term" value="P:cellular response to nitrosative stress"/>
    <property type="evidence" value="ECO:0007669"/>
    <property type="project" value="TreeGrafter"/>
</dbReference>
<dbReference type="GO" id="GO:0071949">
    <property type="term" value="F:FAD binding"/>
    <property type="evidence" value="ECO:0007669"/>
    <property type="project" value="TreeGrafter"/>
</dbReference>
<sequence>MGGAVSVENAEIIYVAGDGAIGLTEPFAARFENDMPFDIKCPVVTRQHEALIKENWSAISQGTSAFDAVKHLTPAKFFYRTFYNILFQTAPSLRPIFRSNTTMQGKSLAGIINTLATVINGSDIVRTSQGLAKRHLKYGAKKDHYTAVGQILLQTLEIVSGDKWTPEISTAYLTAYSLIYFVMLPVILNNEPVEITESLPATISKSEPISATAKRLTLAFDFNLRFHPGDAILLGLPVAEGGEVKRHYTIASLSVEGTNTIDIVVDDVSASSHWLVTQATGATLKLYWIESNVRFEIDSPESIPSNVVFVSHGVGCVPFLVMLEGLYRIRETFHGSAVTLQVAPNQADVDAYTSAVTSTEKPIERESRSIHYAPTVSADKLKDIAPNLAHSDLYVCGPADFIATTEEAFVAAGGSKDRIHVYSFDNAQLGARKIE</sequence>
<comment type="catalytic activity">
    <reaction evidence="5">
        <text>2 nitric oxide + NADH + 2 O2 = 2 nitrate + NAD(+) + H(+)</text>
        <dbReference type="Rhea" id="RHEA:19469"/>
        <dbReference type="ChEBI" id="CHEBI:15378"/>
        <dbReference type="ChEBI" id="CHEBI:15379"/>
        <dbReference type="ChEBI" id="CHEBI:16480"/>
        <dbReference type="ChEBI" id="CHEBI:17632"/>
        <dbReference type="ChEBI" id="CHEBI:57540"/>
        <dbReference type="ChEBI" id="CHEBI:57945"/>
        <dbReference type="EC" id="1.14.12.17"/>
    </reaction>
</comment>
<dbReference type="InterPro" id="IPR012292">
    <property type="entry name" value="Globin/Proto"/>
</dbReference>
<evidence type="ECO:0000256" key="2">
    <source>
        <dbReference type="ARBA" id="ARBA00012229"/>
    </source>
</evidence>
<dbReference type="GO" id="GO:0046210">
    <property type="term" value="P:nitric oxide catabolic process"/>
    <property type="evidence" value="ECO:0007669"/>
    <property type="project" value="TreeGrafter"/>
</dbReference>
<keyword evidence="7" id="KW-0479">Metal-binding</keyword>
<dbReference type="GO" id="GO:0019825">
    <property type="term" value="F:oxygen binding"/>
    <property type="evidence" value="ECO:0007669"/>
    <property type="project" value="InterPro"/>
</dbReference>
<keyword evidence="3" id="KW-0216">Detoxification</keyword>
<dbReference type="GO" id="GO:0009636">
    <property type="term" value="P:response to toxic substance"/>
    <property type="evidence" value="ECO:0007669"/>
    <property type="project" value="UniProtKB-KW"/>
</dbReference>
<dbReference type="GO" id="GO:0005344">
    <property type="term" value="F:oxygen carrier activity"/>
    <property type="evidence" value="ECO:0007669"/>
    <property type="project" value="UniProtKB-KW"/>
</dbReference>
<dbReference type="InterPro" id="IPR000971">
    <property type="entry name" value="Globin"/>
</dbReference>
<dbReference type="GO" id="GO:0020037">
    <property type="term" value="F:heme binding"/>
    <property type="evidence" value="ECO:0007669"/>
    <property type="project" value="InterPro"/>
</dbReference>
<reference evidence="10 11" key="1">
    <citation type="submission" date="2018-08" db="EMBL/GenBank/DDBJ databases">
        <title>Aphanomyces genome sequencing and annotation.</title>
        <authorList>
            <person name="Minardi D."/>
            <person name="Oidtmann B."/>
            <person name="Van Der Giezen M."/>
            <person name="Studholme D.J."/>
        </authorList>
    </citation>
    <scope>NUCLEOTIDE SEQUENCE [LARGE SCALE GENOMIC DNA]</scope>
    <source>
        <strain evidence="10 11">Kv</strain>
    </source>
</reference>
<dbReference type="PROSITE" id="PS01033">
    <property type="entry name" value="GLOBIN"/>
    <property type="match status" value="1"/>
</dbReference>
<dbReference type="Gene3D" id="1.10.490.10">
    <property type="entry name" value="Globins"/>
    <property type="match status" value="1"/>
</dbReference>
<evidence type="ECO:0000256" key="1">
    <source>
        <dbReference type="ARBA" id="ARBA00006401"/>
    </source>
</evidence>
<keyword evidence="7" id="KW-0813">Transport</keyword>
<dbReference type="VEuPathDB" id="FungiDB:H257_03194"/>
<evidence type="ECO:0000259" key="9">
    <source>
        <dbReference type="PROSITE" id="PS51384"/>
    </source>
</evidence>
<evidence type="ECO:0000256" key="4">
    <source>
        <dbReference type="ARBA" id="ARBA00023027"/>
    </source>
</evidence>
<evidence type="ECO:0000256" key="3">
    <source>
        <dbReference type="ARBA" id="ARBA00022575"/>
    </source>
</evidence>
<keyword evidence="7" id="KW-0349">Heme</keyword>
<keyword evidence="7" id="KW-0408">Iron</keyword>
<keyword evidence="7" id="KW-0561">Oxygen transport</keyword>
<dbReference type="SUPFAM" id="SSF63380">
    <property type="entry name" value="Riboflavin synthase domain-like"/>
    <property type="match status" value="1"/>
</dbReference>
<comment type="caution">
    <text evidence="10">The sequence shown here is derived from an EMBL/GenBank/DDBJ whole genome shotgun (WGS) entry which is preliminary data.</text>
</comment>
<feature type="domain" description="Globin" evidence="8">
    <location>
        <begin position="43"/>
        <end position="188"/>
    </location>
</feature>
<evidence type="ECO:0000259" key="8">
    <source>
        <dbReference type="PROSITE" id="PS01033"/>
    </source>
</evidence>
<comment type="similarity">
    <text evidence="1">In the C-terminal section; belongs to the flavoprotein pyridine nucleotide cytochrome reductase family.</text>
</comment>
<protein>
    <recommendedName>
        <fullName evidence="2">nitric oxide dioxygenase</fullName>
        <ecNumber evidence="2">1.14.12.17</ecNumber>
    </recommendedName>
</protein>
<dbReference type="EC" id="1.14.12.17" evidence="2"/>
<dbReference type="InterPro" id="IPR039261">
    <property type="entry name" value="FNR_nucleotide-bd"/>
</dbReference>
<keyword evidence="4" id="KW-0520">NAD</keyword>
<dbReference type="SUPFAM" id="SSF52343">
    <property type="entry name" value="Ferredoxin reductase-like, C-terminal NADP-linked domain"/>
    <property type="match status" value="1"/>
</dbReference>
<dbReference type="InterPro" id="IPR017927">
    <property type="entry name" value="FAD-bd_FR_type"/>
</dbReference>
<dbReference type="InterPro" id="IPR017938">
    <property type="entry name" value="Riboflavin_synthase-like_b-brl"/>
</dbReference>
<feature type="domain" description="FAD-binding FR-type" evidence="9">
    <location>
        <begin position="196"/>
        <end position="298"/>
    </location>
</feature>
<dbReference type="EMBL" id="QUSZ01006493">
    <property type="protein sequence ID" value="RHY05552.1"/>
    <property type="molecule type" value="Genomic_DNA"/>
</dbReference>
<proteinExistence type="inferred from homology"/>
<comment type="similarity">
    <text evidence="7">Belongs to the globin family.</text>
</comment>
<evidence type="ECO:0000256" key="6">
    <source>
        <dbReference type="ARBA" id="ARBA00049433"/>
    </source>
</evidence>
<dbReference type="Proteomes" id="UP000265427">
    <property type="component" value="Unassembled WGS sequence"/>
</dbReference>
<comment type="catalytic activity">
    <reaction evidence="6">
        <text>2 nitric oxide + NADPH + 2 O2 = 2 nitrate + NADP(+) + H(+)</text>
        <dbReference type="Rhea" id="RHEA:19465"/>
        <dbReference type="ChEBI" id="CHEBI:15378"/>
        <dbReference type="ChEBI" id="CHEBI:15379"/>
        <dbReference type="ChEBI" id="CHEBI:16480"/>
        <dbReference type="ChEBI" id="CHEBI:17632"/>
        <dbReference type="ChEBI" id="CHEBI:57783"/>
        <dbReference type="ChEBI" id="CHEBI:58349"/>
        <dbReference type="EC" id="1.14.12.17"/>
    </reaction>
</comment>
<dbReference type="SUPFAM" id="SSF46458">
    <property type="entry name" value="Globin-like"/>
    <property type="match status" value="1"/>
</dbReference>
<dbReference type="PANTHER" id="PTHR43396:SF6">
    <property type="entry name" value="ABL201WP"/>
    <property type="match status" value="1"/>
</dbReference>
<dbReference type="CDD" id="cd00322">
    <property type="entry name" value="FNR_like"/>
    <property type="match status" value="1"/>
</dbReference>
<organism evidence="10 11">
    <name type="scientific">Aphanomyces astaci</name>
    <name type="common">Crayfish plague agent</name>
    <dbReference type="NCBI Taxonomy" id="112090"/>
    <lineage>
        <taxon>Eukaryota</taxon>
        <taxon>Sar</taxon>
        <taxon>Stramenopiles</taxon>
        <taxon>Oomycota</taxon>
        <taxon>Saprolegniomycetes</taxon>
        <taxon>Saprolegniales</taxon>
        <taxon>Verrucalvaceae</taxon>
        <taxon>Aphanomyces</taxon>
    </lineage>
</organism>
<dbReference type="Gene3D" id="2.40.30.10">
    <property type="entry name" value="Translation factors"/>
    <property type="match status" value="1"/>
</dbReference>